<gene>
    <name evidence="3" type="ORF">DND132_1864</name>
</gene>
<dbReference type="eggNOG" id="COG2206">
    <property type="taxonomic scope" value="Bacteria"/>
</dbReference>
<feature type="domain" description="HD-GYP" evidence="2">
    <location>
        <begin position="150"/>
        <end position="339"/>
    </location>
</feature>
<evidence type="ECO:0000259" key="2">
    <source>
        <dbReference type="PROSITE" id="PS51832"/>
    </source>
</evidence>
<dbReference type="PROSITE" id="PS51832">
    <property type="entry name" value="HD_GYP"/>
    <property type="match status" value="1"/>
</dbReference>
<evidence type="ECO:0000313" key="3">
    <source>
        <dbReference type="EMBL" id="EGB15070.1"/>
    </source>
</evidence>
<name>F0JGF3_9BACT</name>
<dbReference type="SMART" id="SM00471">
    <property type="entry name" value="HDc"/>
    <property type="match status" value="1"/>
</dbReference>
<dbReference type="Gene3D" id="1.10.3210.10">
    <property type="entry name" value="Hypothetical protein af1432"/>
    <property type="match status" value="1"/>
</dbReference>
<keyword evidence="3" id="KW-0378">Hydrolase</keyword>
<feature type="region of interest" description="Disordered" evidence="1">
    <location>
        <begin position="1"/>
        <end position="21"/>
    </location>
</feature>
<dbReference type="Proteomes" id="UP000007845">
    <property type="component" value="Chromosome"/>
</dbReference>
<dbReference type="GO" id="GO:0016787">
    <property type="term" value="F:hydrolase activity"/>
    <property type="evidence" value="ECO:0007669"/>
    <property type="project" value="UniProtKB-KW"/>
</dbReference>
<dbReference type="EMBL" id="CP003220">
    <property type="protein sequence ID" value="EGB15070.1"/>
    <property type="molecule type" value="Genomic_DNA"/>
</dbReference>
<dbReference type="InterPro" id="IPR003607">
    <property type="entry name" value="HD/PDEase_dom"/>
</dbReference>
<reference evidence="3 4" key="1">
    <citation type="journal article" date="2011" name="J. Bacteriol.">
        <title>Genome sequence of the mercury-methylating strain Desulfovibrio desulfuricans ND132.</title>
        <authorList>
            <person name="Brown S.D."/>
            <person name="Gilmour C.C."/>
            <person name="Kucken A.M."/>
            <person name="Wall J.D."/>
            <person name="Elias D.A."/>
            <person name="Brandt C.C."/>
            <person name="Podar M."/>
            <person name="Chertkov O."/>
            <person name="Held B."/>
            <person name="Bruce D.C."/>
            <person name="Detter J.C."/>
            <person name="Tapia R."/>
            <person name="Han C.S."/>
            <person name="Goodwin L.A."/>
            <person name="Cheng J.F."/>
            <person name="Pitluck S."/>
            <person name="Woyke T."/>
            <person name="Mikhailova N."/>
            <person name="Ivanova N.N."/>
            <person name="Han J."/>
            <person name="Lucas S."/>
            <person name="Lapidus A.L."/>
            <person name="Land M.L."/>
            <person name="Hauser L.J."/>
            <person name="Palumbo A.V."/>
        </authorList>
    </citation>
    <scope>NUCLEOTIDE SEQUENCE [LARGE SCALE GENOMIC DNA]</scope>
    <source>
        <strain evidence="3 4">ND132</strain>
    </source>
</reference>
<organism evidence="3 4">
    <name type="scientific">Pseudodesulfovibrio mercurii</name>
    <dbReference type="NCBI Taxonomy" id="641491"/>
    <lineage>
        <taxon>Bacteria</taxon>
        <taxon>Pseudomonadati</taxon>
        <taxon>Thermodesulfobacteriota</taxon>
        <taxon>Desulfovibrionia</taxon>
        <taxon>Desulfovibrionales</taxon>
        <taxon>Desulfovibrionaceae</taxon>
    </lineage>
</organism>
<accession>F0JGF3</accession>
<dbReference type="HOGENOM" id="CLU_000445_92_1_7"/>
<dbReference type="PANTHER" id="PTHR43155:SF2">
    <property type="entry name" value="CYCLIC DI-GMP PHOSPHODIESTERASE PA4108"/>
    <property type="match status" value="1"/>
</dbReference>
<dbReference type="SMR" id="F0JGF3"/>
<dbReference type="PANTHER" id="PTHR43155">
    <property type="entry name" value="CYCLIC DI-GMP PHOSPHODIESTERASE PA4108-RELATED"/>
    <property type="match status" value="1"/>
</dbReference>
<dbReference type="Pfam" id="PF13487">
    <property type="entry name" value="HD_5"/>
    <property type="match status" value="1"/>
</dbReference>
<dbReference type="OrthoDB" id="9776628at2"/>
<dbReference type="STRING" id="641491.DND132_1864"/>
<dbReference type="KEGG" id="ddn:DND132_1864"/>
<dbReference type="CDD" id="cd00077">
    <property type="entry name" value="HDc"/>
    <property type="match status" value="1"/>
</dbReference>
<evidence type="ECO:0000256" key="1">
    <source>
        <dbReference type="SAM" id="MobiDB-lite"/>
    </source>
</evidence>
<keyword evidence="4" id="KW-1185">Reference proteome</keyword>
<dbReference type="InterPro" id="IPR037522">
    <property type="entry name" value="HD_GYP_dom"/>
</dbReference>
<dbReference type="AlphaFoldDB" id="F0JGF3"/>
<proteinExistence type="predicted"/>
<sequence length="339" mass="37952">MGNIPSAGNGAHNGKHDGKGDGRGMVKVSPFMVIPSRVGGFSLYLKQGDRLVLYAEKGELFTEEHKQRLTLLGVDHLYVRAADYDQFTRYVQDNILEILDDEAIPVTERARVWSDATTSLAREAFDRSLPAPVDKRRFQRIRKLIADSLRFLSRDDALKELARFIRDGEETFHHGVGVMVLTVTTLCSFMKEDSDLLVAVGMGAILHDIGKLELPPDLFTRKFDTLSRADKDLVKSHPALGVGVCSALPLPQETLQCILFHHEREDGLGYPSGSTGPMLPSYVKVLILCNEYDNLTRPRNGRRLTPFEALARIKAMRSAFDMDMLRRLIEVLARADLTS</sequence>
<dbReference type="RefSeq" id="WP_014322497.1">
    <property type="nucleotide sequence ID" value="NC_016803.1"/>
</dbReference>
<dbReference type="SUPFAM" id="SSF109604">
    <property type="entry name" value="HD-domain/PDEase-like"/>
    <property type="match status" value="1"/>
</dbReference>
<protein>
    <submittedName>
        <fullName evidence="3">Metal dependent phosphohydrolase</fullName>
    </submittedName>
</protein>
<evidence type="ECO:0000313" key="4">
    <source>
        <dbReference type="Proteomes" id="UP000007845"/>
    </source>
</evidence>